<dbReference type="OrthoDB" id="1424516at2759"/>
<comment type="caution">
    <text evidence="2">The sequence shown here is derived from an EMBL/GenBank/DDBJ whole genome shotgun (WGS) entry which is preliminary data.</text>
</comment>
<reference evidence="2" key="1">
    <citation type="submission" date="2022-04" db="EMBL/GenBank/DDBJ databases">
        <title>Carnegiea gigantea Genome sequencing and assembly v2.</title>
        <authorList>
            <person name="Copetti D."/>
            <person name="Sanderson M.J."/>
            <person name="Burquez A."/>
            <person name="Wojciechowski M.F."/>
        </authorList>
    </citation>
    <scope>NUCLEOTIDE SEQUENCE</scope>
    <source>
        <strain evidence="2">SGP5-SGP5p</strain>
        <tissue evidence="2">Aerial part</tissue>
    </source>
</reference>
<protein>
    <submittedName>
        <fullName evidence="2">Uncharacterized protein</fullName>
    </submittedName>
</protein>
<name>A0A9Q1K4E3_9CARY</name>
<dbReference type="EMBL" id="JAKOGI010000356">
    <property type="protein sequence ID" value="KAJ8436221.1"/>
    <property type="molecule type" value="Genomic_DNA"/>
</dbReference>
<sequence>MTSVADNSMPIDVDSKREQEVRSMPRRLQWFKSGAFKPVADGKPPKHQRKHTSTFWEHYEFLEPDEDGTVVCKCKKYGQVHPGDSKFWIRNLKRQTLRSLDIGQLLLDSRSTSLGNRRPDFDPEVFCKMMVACIIKHNLPLQFCEYDILIPVQLNLDDLCGDVMKMNLHNDEDNSVASKSKAGSGVG</sequence>
<evidence type="ECO:0000256" key="1">
    <source>
        <dbReference type="SAM" id="MobiDB-lite"/>
    </source>
</evidence>
<keyword evidence="3" id="KW-1185">Reference proteome</keyword>
<gene>
    <name evidence="2" type="ORF">Cgig2_006908</name>
</gene>
<dbReference type="Proteomes" id="UP001153076">
    <property type="component" value="Unassembled WGS sequence"/>
</dbReference>
<feature type="region of interest" description="Disordered" evidence="1">
    <location>
        <begin position="1"/>
        <end position="20"/>
    </location>
</feature>
<proteinExistence type="predicted"/>
<evidence type="ECO:0000313" key="2">
    <source>
        <dbReference type="EMBL" id="KAJ8436221.1"/>
    </source>
</evidence>
<dbReference type="AlphaFoldDB" id="A0A9Q1K4E3"/>
<accession>A0A9Q1K4E3</accession>
<organism evidence="2 3">
    <name type="scientific">Carnegiea gigantea</name>
    <dbReference type="NCBI Taxonomy" id="171969"/>
    <lineage>
        <taxon>Eukaryota</taxon>
        <taxon>Viridiplantae</taxon>
        <taxon>Streptophyta</taxon>
        <taxon>Embryophyta</taxon>
        <taxon>Tracheophyta</taxon>
        <taxon>Spermatophyta</taxon>
        <taxon>Magnoliopsida</taxon>
        <taxon>eudicotyledons</taxon>
        <taxon>Gunneridae</taxon>
        <taxon>Pentapetalae</taxon>
        <taxon>Caryophyllales</taxon>
        <taxon>Cactineae</taxon>
        <taxon>Cactaceae</taxon>
        <taxon>Cactoideae</taxon>
        <taxon>Echinocereeae</taxon>
        <taxon>Carnegiea</taxon>
    </lineage>
</organism>
<evidence type="ECO:0000313" key="3">
    <source>
        <dbReference type="Proteomes" id="UP001153076"/>
    </source>
</evidence>